<evidence type="ECO:0000313" key="2">
    <source>
        <dbReference type="EMBL" id="TCP27074.1"/>
    </source>
</evidence>
<name>A0A4R2NZI7_9BACL</name>
<comment type="caution">
    <text evidence="2">The sequence shown here is derived from an EMBL/GenBank/DDBJ whole genome shotgun (WGS) entry which is preliminary data.</text>
</comment>
<dbReference type="Proteomes" id="UP000295416">
    <property type="component" value="Unassembled WGS sequence"/>
</dbReference>
<dbReference type="EMBL" id="SLXK01000018">
    <property type="protein sequence ID" value="TCP27074.1"/>
    <property type="molecule type" value="Genomic_DNA"/>
</dbReference>
<feature type="transmembrane region" description="Helical" evidence="1">
    <location>
        <begin position="21"/>
        <end position="44"/>
    </location>
</feature>
<dbReference type="RefSeq" id="WP_132746551.1">
    <property type="nucleotide sequence ID" value="NZ_SLXK01000018.1"/>
</dbReference>
<sequence>MFIPYSSQQKPIFLKRAIVMLPVLICFLFIVISLLTVTKISYYLSYQNVSKALQAMKAETMVDFLGWENPYFKQVLPDDHQSVSLSKLSFQSLTNINFGDTRSLLGNELPGFSIFDTEIIVAGEGTNYSNVPVESSPPLDYLLKEKKKDKTDHDQEKPKPAPEDVKNGKVFLYSTHSYESYLPILGLTGAKDANKATSTSKNIHMVDEMFAKALKERGVKAVADLSSMTELLRKKNWTTAQAYDASRPIVKEAINSNKDYKLFIDVHRDSSRKKDTTAHINNKPFARVSFVIGKENPYYKKNLAITNKLHDDLNKLYPGLSKGIFEKRGTGVNGVYNQDLSPHVILIEVGGVDNTKEELQNTIDALARVVQDYLKNADKV</sequence>
<dbReference type="InterPro" id="IPR010897">
    <property type="entry name" value="Spore_II_P"/>
</dbReference>
<protein>
    <submittedName>
        <fullName evidence="2">Stage II sporulation protein P</fullName>
    </submittedName>
</protein>
<keyword evidence="3" id="KW-1185">Reference proteome</keyword>
<gene>
    <name evidence="2" type="ORF">EV207_11852</name>
</gene>
<dbReference type="OrthoDB" id="1633470at2"/>
<evidence type="ECO:0000256" key="1">
    <source>
        <dbReference type="SAM" id="Phobius"/>
    </source>
</evidence>
<keyword evidence="1" id="KW-0812">Transmembrane</keyword>
<dbReference type="NCBIfam" id="TIGR02867">
    <property type="entry name" value="spore_II_P"/>
    <property type="match status" value="1"/>
</dbReference>
<dbReference type="AlphaFoldDB" id="A0A4R2NZI7"/>
<proteinExistence type="predicted"/>
<evidence type="ECO:0000313" key="3">
    <source>
        <dbReference type="Proteomes" id="UP000295416"/>
    </source>
</evidence>
<reference evidence="2 3" key="1">
    <citation type="submission" date="2019-03" db="EMBL/GenBank/DDBJ databases">
        <title>Genomic Encyclopedia of Type Strains, Phase IV (KMG-IV): sequencing the most valuable type-strain genomes for metagenomic binning, comparative biology and taxonomic classification.</title>
        <authorList>
            <person name="Goeker M."/>
        </authorList>
    </citation>
    <scope>NUCLEOTIDE SEQUENCE [LARGE SCALE GENOMIC DNA]</scope>
    <source>
        <strain evidence="2 3">DSM 19377</strain>
    </source>
</reference>
<keyword evidence="1" id="KW-0472">Membrane</keyword>
<keyword evidence="1" id="KW-1133">Transmembrane helix</keyword>
<organism evidence="2 3">
    <name type="scientific">Scopulibacillus darangshiensis</name>
    <dbReference type="NCBI Taxonomy" id="442528"/>
    <lineage>
        <taxon>Bacteria</taxon>
        <taxon>Bacillati</taxon>
        <taxon>Bacillota</taxon>
        <taxon>Bacilli</taxon>
        <taxon>Bacillales</taxon>
        <taxon>Sporolactobacillaceae</taxon>
        <taxon>Scopulibacillus</taxon>
    </lineage>
</organism>
<dbReference type="SUPFAM" id="SSF53187">
    <property type="entry name" value="Zn-dependent exopeptidases"/>
    <property type="match status" value="1"/>
</dbReference>
<dbReference type="Pfam" id="PF07454">
    <property type="entry name" value="SpoIIP"/>
    <property type="match status" value="1"/>
</dbReference>
<accession>A0A4R2NZI7</accession>